<reference evidence="3" key="1">
    <citation type="submission" date="2016-06" db="EMBL/GenBank/DDBJ databases">
        <title>First high quality genome sequence of Plasmodium coatneyi using continuous long reads from single molecule, real-time sequencing.</title>
        <authorList>
            <person name="Chien J.-T."/>
            <person name="Pakala S.B."/>
            <person name="Geraldo J.A."/>
            <person name="Lapp S.A."/>
            <person name="Barnwell J.W."/>
            <person name="Kissinger J.C."/>
            <person name="Galinski M.R."/>
            <person name="Humphrey J.C."/>
        </authorList>
    </citation>
    <scope>NUCLEOTIDE SEQUENCE [LARGE SCALE GENOMIC DNA]</scope>
    <source>
        <strain evidence="3">Hackeri</strain>
    </source>
</reference>
<dbReference type="VEuPathDB" id="PlasmoDB:PCOAH_00009950"/>
<dbReference type="Pfam" id="PF12146">
    <property type="entry name" value="Hydrolase_4"/>
    <property type="match status" value="2"/>
</dbReference>
<dbReference type="AlphaFoldDB" id="A0A1B1DVZ6"/>
<dbReference type="PANTHER" id="PTHR11614">
    <property type="entry name" value="PHOSPHOLIPASE-RELATED"/>
    <property type="match status" value="1"/>
</dbReference>
<gene>
    <name evidence="2" type="ORF">PCOAH_00009950</name>
</gene>
<sequence>MTGSTIYDAEIDIKPCTRLDGKPRLDSFFNKDGLLLRSYGWLVKNAIGIIILIHGLGSHARLTFLRHNVEIVNNNKAILKDGKNFYVYEDSWVEYFNKKGYSVYALDLQGHGLSDGYEKRNYHVNKFDDFAYDVMQYIARIQDSLPCGDSKDDATSDGNVDQGINKKRLPTYIMGISMGGNIALRILQLLGKSQSDANKMLNIKGCVSLSSMISVELLTSPGSYTYQLFFLPLSNIISDFFKNSRLISVLPYQRYPYMNDILMFDKIRFKGGITYQFGRELLNAMANLDKDIGYTLTNIPILFIHSKDDPFCYWRGVVSFYNRLKVRYKELRLLENMEHVLTGEPGNMKVLNSVLDWLASISKGLIKDKPNHDQQ</sequence>
<dbReference type="RefSeq" id="XP_019913619.1">
    <property type="nucleotide sequence ID" value="XM_020057804.1"/>
</dbReference>
<evidence type="ECO:0000313" key="2">
    <source>
        <dbReference type="EMBL" id="ANQ06924.1"/>
    </source>
</evidence>
<name>A0A1B1DVZ6_9APIC</name>
<dbReference type="OrthoDB" id="2498029at2759"/>
<organism evidence="2 3">
    <name type="scientific">Plasmodium coatneyi</name>
    <dbReference type="NCBI Taxonomy" id="208452"/>
    <lineage>
        <taxon>Eukaryota</taxon>
        <taxon>Sar</taxon>
        <taxon>Alveolata</taxon>
        <taxon>Apicomplexa</taxon>
        <taxon>Aconoidasida</taxon>
        <taxon>Haemosporida</taxon>
        <taxon>Plasmodiidae</taxon>
        <taxon>Plasmodium</taxon>
    </lineage>
</organism>
<evidence type="ECO:0000259" key="1">
    <source>
        <dbReference type="Pfam" id="PF12146"/>
    </source>
</evidence>
<keyword evidence="3" id="KW-1185">Reference proteome</keyword>
<dbReference type="Proteomes" id="UP000092716">
    <property type="component" value="Chromosome 5"/>
</dbReference>
<feature type="domain" description="Serine aminopeptidase S33" evidence="1">
    <location>
        <begin position="90"/>
        <end position="143"/>
    </location>
</feature>
<proteinExistence type="predicted"/>
<dbReference type="KEGG" id="pcot:PCOAH_00009950"/>
<dbReference type="InterPro" id="IPR029058">
    <property type="entry name" value="AB_hydrolase_fold"/>
</dbReference>
<dbReference type="GeneID" id="30907718"/>
<dbReference type="Gene3D" id="3.40.50.1820">
    <property type="entry name" value="alpha/beta hydrolase"/>
    <property type="match status" value="1"/>
</dbReference>
<accession>A0A1B1DVZ6</accession>
<dbReference type="SUPFAM" id="SSF53474">
    <property type="entry name" value="alpha/beta-Hydrolases"/>
    <property type="match status" value="1"/>
</dbReference>
<evidence type="ECO:0000313" key="3">
    <source>
        <dbReference type="Proteomes" id="UP000092716"/>
    </source>
</evidence>
<dbReference type="EMBL" id="CP016243">
    <property type="protein sequence ID" value="ANQ06924.1"/>
    <property type="molecule type" value="Genomic_DNA"/>
</dbReference>
<feature type="domain" description="Serine aminopeptidase S33" evidence="1">
    <location>
        <begin position="166"/>
        <end position="345"/>
    </location>
</feature>
<dbReference type="InterPro" id="IPR022742">
    <property type="entry name" value="Hydrolase_4"/>
</dbReference>
<dbReference type="InterPro" id="IPR006494">
    <property type="entry name" value="PST_A"/>
</dbReference>
<protein>
    <submittedName>
        <fullName evidence="2">Lysophospholipase-like protein</fullName>
    </submittedName>
</protein>
<dbReference type="NCBIfam" id="TIGR01607">
    <property type="entry name" value="PST-A"/>
    <property type="match status" value="1"/>
</dbReference>
<dbReference type="InterPro" id="IPR051044">
    <property type="entry name" value="MAG_DAG_Lipase"/>
</dbReference>